<comment type="caution">
    <text evidence="7">The sequence shown here is derived from an EMBL/GenBank/DDBJ whole genome shotgun (WGS) entry which is preliminary data.</text>
</comment>
<dbReference type="GO" id="GO:0002250">
    <property type="term" value="P:adaptive immune response"/>
    <property type="evidence" value="ECO:0007669"/>
    <property type="project" value="UniProtKB-KW"/>
</dbReference>
<dbReference type="Gene3D" id="2.60.40.10">
    <property type="entry name" value="Immunoglobulins"/>
    <property type="match status" value="1"/>
</dbReference>
<dbReference type="InterPro" id="IPR013106">
    <property type="entry name" value="Ig_V-set"/>
</dbReference>
<evidence type="ECO:0000313" key="7">
    <source>
        <dbReference type="EMBL" id="KAG9338448.1"/>
    </source>
</evidence>
<keyword evidence="1" id="KW-0732">Signal</keyword>
<dbReference type="PROSITE" id="PS50835">
    <property type="entry name" value="IG_LIKE"/>
    <property type="match status" value="1"/>
</dbReference>
<keyword evidence="5" id="KW-1279">T cell receptor</keyword>
<evidence type="ECO:0000313" key="8">
    <source>
        <dbReference type="Proteomes" id="UP000824540"/>
    </source>
</evidence>
<name>A0A8T2NLI3_9TELE</name>
<feature type="non-terminal residue" evidence="7">
    <location>
        <position position="139"/>
    </location>
</feature>
<feature type="domain" description="Ig-like" evidence="6">
    <location>
        <begin position="17"/>
        <end position="111"/>
    </location>
</feature>
<dbReference type="PANTHER" id="PTHR19367:SF18">
    <property type="entry name" value="T CELL RECEPTOR ALPHA VARIABLE 16"/>
    <property type="match status" value="1"/>
</dbReference>
<dbReference type="InterPro" id="IPR013783">
    <property type="entry name" value="Ig-like_fold"/>
</dbReference>
<dbReference type="OrthoDB" id="9631130at2759"/>
<organism evidence="7 8">
    <name type="scientific">Albula glossodonta</name>
    <name type="common">roundjaw bonefish</name>
    <dbReference type="NCBI Taxonomy" id="121402"/>
    <lineage>
        <taxon>Eukaryota</taxon>
        <taxon>Metazoa</taxon>
        <taxon>Chordata</taxon>
        <taxon>Craniata</taxon>
        <taxon>Vertebrata</taxon>
        <taxon>Euteleostomi</taxon>
        <taxon>Actinopterygii</taxon>
        <taxon>Neopterygii</taxon>
        <taxon>Teleostei</taxon>
        <taxon>Albuliformes</taxon>
        <taxon>Albulidae</taxon>
        <taxon>Albula</taxon>
    </lineage>
</organism>
<keyword evidence="4" id="KW-0393">Immunoglobulin domain</keyword>
<dbReference type="InterPro" id="IPR051287">
    <property type="entry name" value="TCR_variable_region"/>
</dbReference>
<evidence type="ECO:0000256" key="3">
    <source>
        <dbReference type="ARBA" id="ARBA00023170"/>
    </source>
</evidence>
<evidence type="ECO:0000256" key="2">
    <source>
        <dbReference type="ARBA" id="ARBA00023130"/>
    </source>
</evidence>
<keyword evidence="8" id="KW-1185">Reference proteome</keyword>
<evidence type="ECO:0000259" key="6">
    <source>
        <dbReference type="PROSITE" id="PS50835"/>
    </source>
</evidence>
<keyword evidence="3" id="KW-0675">Receptor</keyword>
<evidence type="ECO:0000256" key="4">
    <source>
        <dbReference type="ARBA" id="ARBA00023319"/>
    </source>
</evidence>
<dbReference type="PANTHER" id="PTHR19367">
    <property type="entry name" value="T-CELL RECEPTOR ALPHA CHAIN V REGION"/>
    <property type="match status" value="1"/>
</dbReference>
<dbReference type="Pfam" id="PF07686">
    <property type="entry name" value="V-set"/>
    <property type="match status" value="1"/>
</dbReference>
<dbReference type="InterPro" id="IPR007110">
    <property type="entry name" value="Ig-like_dom"/>
</dbReference>
<protein>
    <recommendedName>
        <fullName evidence="6">Ig-like domain-containing protein</fullName>
    </recommendedName>
</protein>
<evidence type="ECO:0000256" key="5">
    <source>
        <dbReference type="ARBA" id="ARBA00043266"/>
    </source>
</evidence>
<proteinExistence type="predicted"/>
<dbReference type="Proteomes" id="UP000824540">
    <property type="component" value="Unassembled WGS sequence"/>
</dbReference>
<evidence type="ECO:0000256" key="1">
    <source>
        <dbReference type="ARBA" id="ARBA00022729"/>
    </source>
</evidence>
<dbReference type="SUPFAM" id="SSF48726">
    <property type="entry name" value="Immunoglobulin"/>
    <property type="match status" value="1"/>
</dbReference>
<dbReference type="AlphaFoldDB" id="A0A8T2NLI3"/>
<reference evidence="7" key="1">
    <citation type="thesis" date="2021" institute="BYU ScholarsArchive" country="Provo, UT, USA">
        <title>Applications of and Algorithms for Genome Assembly and Genomic Analyses with an Emphasis on Marine Teleosts.</title>
        <authorList>
            <person name="Pickett B.D."/>
        </authorList>
    </citation>
    <scope>NUCLEOTIDE SEQUENCE</scope>
    <source>
        <strain evidence="7">HI-2016</strain>
    </source>
</reference>
<dbReference type="GO" id="GO:0042101">
    <property type="term" value="C:T cell receptor complex"/>
    <property type="evidence" value="ECO:0007669"/>
    <property type="project" value="UniProtKB-KW"/>
</dbReference>
<keyword evidence="5" id="KW-0391">Immunity</keyword>
<gene>
    <name evidence="7" type="ORF">JZ751_025852</name>
</gene>
<accession>A0A8T2NLI3</accession>
<sequence>MLTVSSHYQQVLADVKPQGEGNSEGDSVTQNHSIFVTEKEKALLYCQYETTYSAPDFFWYIQLENKSPQLLYDGYRQDNKEGFKARPDNSAKTFNLEIAAAGLSDSATYYCAMRPTLCESVPHLIPKLPPSVPKLLHEL</sequence>
<dbReference type="EMBL" id="JAFBMS010000067">
    <property type="protein sequence ID" value="KAG9338448.1"/>
    <property type="molecule type" value="Genomic_DNA"/>
</dbReference>
<keyword evidence="2" id="KW-1064">Adaptive immunity</keyword>
<dbReference type="InterPro" id="IPR036179">
    <property type="entry name" value="Ig-like_dom_sf"/>
</dbReference>